<feature type="domain" description="DUF7918" evidence="2">
    <location>
        <begin position="9"/>
        <end position="248"/>
    </location>
</feature>
<dbReference type="InterPro" id="IPR057678">
    <property type="entry name" value="DUF7918"/>
</dbReference>
<evidence type="ECO:0000313" key="3">
    <source>
        <dbReference type="EMBL" id="GAP91855.1"/>
    </source>
</evidence>
<evidence type="ECO:0000259" key="2">
    <source>
        <dbReference type="Pfam" id="PF25534"/>
    </source>
</evidence>
<dbReference type="Proteomes" id="UP000054516">
    <property type="component" value="Unassembled WGS sequence"/>
</dbReference>
<protein>
    <recommendedName>
        <fullName evidence="2">DUF7918 domain-containing protein</fullName>
    </recommendedName>
</protein>
<dbReference type="OMA" id="HVTARIR"/>
<name>A0A1W2TTH4_ROSNE</name>
<dbReference type="STRING" id="77044.A0A1W2TTH4"/>
<dbReference type="AlphaFoldDB" id="A0A1W2TTH4"/>
<organism evidence="3">
    <name type="scientific">Rosellinia necatrix</name>
    <name type="common">White root-rot fungus</name>
    <dbReference type="NCBI Taxonomy" id="77044"/>
    <lineage>
        <taxon>Eukaryota</taxon>
        <taxon>Fungi</taxon>
        <taxon>Dikarya</taxon>
        <taxon>Ascomycota</taxon>
        <taxon>Pezizomycotina</taxon>
        <taxon>Sordariomycetes</taxon>
        <taxon>Xylariomycetidae</taxon>
        <taxon>Xylariales</taxon>
        <taxon>Xylariaceae</taxon>
        <taxon>Rosellinia</taxon>
    </lineage>
</organism>
<accession>A0A1W2TTH4</accession>
<dbReference type="Pfam" id="PF25534">
    <property type="entry name" value="DUF7918"/>
    <property type="match status" value="1"/>
</dbReference>
<proteinExistence type="predicted"/>
<dbReference type="EMBL" id="DF977513">
    <property type="protein sequence ID" value="GAP91855.1"/>
    <property type="molecule type" value="Genomic_DNA"/>
</dbReference>
<dbReference type="PANTHER" id="PTHR36223">
    <property type="entry name" value="BETA-LACTAMASE-TYPE TRANSPEPTIDASE FOLD DOMAIN CONTAINING PROTEIN"/>
    <property type="match status" value="1"/>
</dbReference>
<feature type="region of interest" description="Disordered" evidence="1">
    <location>
        <begin position="1"/>
        <end position="40"/>
    </location>
</feature>
<reference evidence="3" key="1">
    <citation type="submission" date="2016-03" db="EMBL/GenBank/DDBJ databases">
        <title>Draft genome sequence of Rosellinia necatrix.</title>
        <authorList>
            <person name="Kanematsu S."/>
        </authorList>
    </citation>
    <scope>NUCLEOTIDE SEQUENCE [LARGE SCALE GENOMIC DNA]</scope>
    <source>
        <strain evidence="3">W97</strain>
    </source>
</reference>
<sequence>MAIHEDVPGIETTVRCQGQPLPELEDPNARDDNDEGGPDCPTTSKYIECVNNVEFEVHVRVNADYPWGYRNHVLVASTYVDGEYIRGSVIRNTDAHDGCVKFSVRGREMYSNETRSWSMQKFRFATVKTVDDAQKERVENDMKAAKSLGIVEVRFMRAIEQGPSVRANHNVAKTPIALSASGTFELAEKSLKGKAVSHGTSYGIPQWIDTPRWISARDVEEDNGPIVIYRFMYRSKEALKRELIIPRSRSSSPAFENLTPAERDRLARERLDEIRNAKKERKGPLVKREFGAVIDLAQDRPAHHPAKKSRGNYGEVVVIDLTDD</sequence>
<gene>
    <name evidence="3" type="ORF">SAMD00023353_6800100</name>
</gene>
<evidence type="ECO:0000256" key="1">
    <source>
        <dbReference type="SAM" id="MobiDB-lite"/>
    </source>
</evidence>
<keyword evidence="4" id="KW-1185">Reference proteome</keyword>
<evidence type="ECO:0000313" key="4">
    <source>
        <dbReference type="Proteomes" id="UP000054516"/>
    </source>
</evidence>
<dbReference type="OrthoDB" id="3364132at2759"/>
<dbReference type="PANTHER" id="PTHR36223:SF1">
    <property type="entry name" value="TRANSCRIPTION ELONGATION FACTOR EAF N-TERMINAL DOMAIN-CONTAINING PROTEIN"/>
    <property type="match status" value="1"/>
</dbReference>